<keyword evidence="2" id="KW-1185">Reference proteome</keyword>
<dbReference type="Pfam" id="PF07366">
    <property type="entry name" value="SnoaL"/>
    <property type="match status" value="1"/>
</dbReference>
<dbReference type="Gene3D" id="3.10.450.50">
    <property type="match status" value="1"/>
</dbReference>
<sequence length="132" mass="15039">MSSKAVVSQLVEAWNANDMVRFYDCFAEHCVFHSLDDFGLPPTLAGYRQIISAFVAGFSERRMTLLELVAQDERVAVLVREEGRHTGPWQGIAPTNKRVQFEEAAFYRLAHGKIVEWRLVANPAQLLHQLRP</sequence>
<proteinExistence type="predicted"/>
<evidence type="ECO:0000313" key="1">
    <source>
        <dbReference type="EMBL" id="PZW25347.1"/>
    </source>
</evidence>
<reference evidence="1 2" key="1">
    <citation type="submission" date="2018-06" db="EMBL/GenBank/DDBJ databases">
        <title>Genomic Encyclopedia of Archaeal and Bacterial Type Strains, Phase II (KMG-II): from individual species to whole genera.</title>
        <authorList>
            <person name="Goeker M."/>
        </authorList>
    </citation>
    <scope>NUCLEOTIDE SEQUENCE [LARGE SCALE GENOMIC DNA]</scope>
    <source>
        <strain evidence="1 2">ATCC BAA-1881</strain>
    </source>
</reference>
<dbReference type="PANTHER" id="PTHR38436:SF1">
    <property type="entry name" value="ESTER CYCLASE"/>
    <property type="match status" value="1"/>
</dbReference>
<dbReference type="InterPro" id="IPR009959">
    <property type="entry name" value="Cyclase_SnoaL-like"/>
</dbReference>
<organism evidence="1 2">
    <name type="scientific">Thermosporothrix hazakensis</name>
    <dbReference type="NCBI Taxonomy" id="644383"/>
    <lineage>
        <taxon>Bacteria</taxon>
        <taxon>Bacillati</taxon>
        <taxon>Chloroflexota</taxon>
        <taxon>Ktedonobacteria</taxon>
        <taxon>Ktedonobacterales</taxon>
        <taxon>Thermosporotrichaceae</taxon>
        <taxon>Thermosporothrix</taxon>
    </lineage>
</organism>
<dbReference type="RefSeq" id="WP_170142814.1">
    <property type="nucleotide sequence ID" value="NZ_BIFX01000002.1"/>
</dbReference>
<dbReference type="SUPFAM" id="SSF54427">
    <property type="entry name" value="NTF2-like"/>
    <property type="match status" value="1"/>
</dbReference>
<name>A0A326U3F1_THEHA</name>
<protein>
    <submittedName>
        <fullName evidence="1">Putative ester cyclase</fullName>
    </submittedName>
</protein>
<dbReference type="GO" id="GO:0030638">
    <property type="term" value="P:polyketide metabolic process"/>
    <property type="evidence" value="ECO:0007669"/>
    <property type="project" value="InterPro"/>
</dbReference>
<accession>A0A326U3F1</accession>
<dbReference type="Proteomes" id="UP000248806">
    <property type="component" value="Unassembled WGS sequence"/>
</dbReference>
<dbReference type="PANTHER" id="PTHR38436">
    <property type="entry name" value="POLYKETIDE CYCLASE SNOAL-LIKE DOMAIN"/>
    <property type="match status" value="1"/>
</dbReference>
<evidence type="ECO:0000313" key="2">
    <source>
        <dbReference type="Proteomes" id="UP000248806"/>
    </source>
</evidence>
<comment type="caution">
    <text evidence="1">The sequence shown here is derived from an EMBL/GenBank/DDBJ whole genome shotgun (WGS) entry which is preliminary data.</text>
</comment>
<gene>
    <name evidence="1" type="ORF">EI42_04399</name>
</gene>
<dbReference type="InterPro" id="IPR032710">
    <property type="entry name" value="NTF2-like_dom_sf"/>
</dbReference>
<dbReference type="AlphaFoldDB" id="A0A326U3F1"/>
<dbReference type="EMBL" id="QKUF01000019">
    <property type="protein sequence ID" value="PZW25347.1"/>
    <property type="molecule type" value="Genomic_DNA"/>
</dbReference>